<dbReference type="InterPro" id="IPR013703">
    <property type="entry name" value="Peptidase_S49_N_proteobac"/>
</dbReference>
<dbReference type="InterPro" id="IPR002142">
    <property type="entry name" value="Peptidase_S49"/>
</dbReference>
<comment type="caution">
    <text evidence="13">The sequence shown here is derived from an EMBL/GenBank/DDBJ whole genome shotgun (WGS) entry which is preliminary data.</text>
</comment>
<dbReference type="Gene3D" id="3.90.226.10">
    <property type="entry name" value="2-enoyl-CoA Hydratase, Chain A, domain 1"/>
    <property type="match status" value="1"/>
</dbReference>
<keyword evidence="7" id="KW-0720">Serine protease</keyword>
<evidence type="ECO:0000256" key="5">
    <source>
        <dbReference type="ARBA" id="ARBA00022692"/>
    </source>
</evidence>
<comment type="subcellular location">
    <subcellularLocation>
        <location evidence="1">Cell membrane</location>
    </subcellularLocation>
</comment>
<sequence>MEAWQTIGIFAAETFLILFAIITVIIVIAIAASRASGSKNQIEVELIHKKYKNFRNLLKSQTLTKNEKKNLKKSLKEEQKKQDKHSSSEERKIYLIDFEGDVKASAVADLREEITAVLTVATPQDEVVVRIESPGGMVHGYGLAASQLLRVREKQIPLTVCVDKVAASGGYLMSCTANKILSAPFAIVGSIGVVAQVPNFHRVLKKHDVEYKEYTAGEYKRTVSVLGEITPKGEEKFKEQLEDTHVLFKSFVQKYRPHMNLAEVATGEYWYGEQAITKGLVDEIRTSDEYLMALSEKHQIIKIKHKHHESLSDKLTGVLGKALKKGSISALEELESRRFI</sequence>
<gene>
    <name evidence="13" type="ORF">AZI86_12790</name>
</gene>
<evidence type="ECO:0000256" key="8">
    <source>
        <dbReference type="ARBA" id="ARBA00022989"/>
    </source>
</evidence>
<comment type="similarity">
    <text evidence="2">Belongs to the peptidase S49 family.</text>
</comment>
<evidence type="ECO:0000256" key="4">
    <source>
        <dbReference type="ARBA" id="ARBA00022670"/>
    </source>
</evidence>
<keyword evidence="8 10" id="KW-1133">Transmembrane helix</keyword>
<keyword evidence="14" id="KW-1185">Reference proteome</keyword>
<proteinExistence type="inferred from homology"/>
<organism evidence="13 14">
    <name type="scientific">Bdellovibrio bacteriovorus</name>
    <dbReference type="NCBI Taxonomy" id="959"/>
    <lineage>
        <taxon>Bacteria</taxon>
        <taxon>Pseudomonadati</taxon>
        <taxon>Bdellovibrionota</taxon>
        <taxon>Bdellovibrionia</taxon>
        <taxon>Bdellovibrionales</taxon>
        <taxon>Pseudobdellovibrionaceae</taxon>
        <taxon>Bdellovibrio</taxon>
    </lineage>
</organism>
<dbReference type="OrthoDB" id="5290906at2"/>
<evidence type="ECO:0000256" key="9">
    <source>
        <dbReference type="ARBA" id="ARBA00023136"/>
    </source>
</evidence>
<evidence type="ECO:0000313" key="13">
    <source>
        <dbReference type="EMBL" id="KYG63700.1"/>
    </source>
</evidence>
<dbReference type="Gene3D" id="6.20.330.10">
    <property type="match status" value="1"/>
</dbReference>
<feature type="domain" description="Peptidase S49" evidence="11">
    <location>
        <begin position="152"/>
        <end position="298"/>
    </location>
</feature>
<dbReference type="EMBL" id="LUKE01000003">
    <property type="protein sequence ID" value="KYG63700.1"/>
    <property type="molecule type" value="Genomic_DNA"/>
</dbReference>
<dbReference type="Pfam" id="PF08496">
    <property type="entry name" value="Peptidase_S49_N"/>
    <property type="match status" value="1"/>
</dbReference>
<dbReference type="RefSeq" id="WP_061835594.1">
    <property type="nucleotide sequence ID" value="NZ_LUKE01000003.1"/>
</dbReference>
<evidence type="ECO:0000313" key="14">
    <source>
        <dbReference type="Proteomes" id="UP000075320"/>
    </source>
</evidence>
<dbReference type="Pfam" id="PF01343">
    <property type="entry name" value="Peptidase_S49"/>
    <property type="match status" value="1"/>
</dbReference>
<evidence type="ECO:0000259" key="12">
    <source>
        <dbReference type="Pfam" id="PF08496"/>
    </source>
</evidence>
<evidence type="ECO:0000256" key="1">
    <source>
        <dbReference type="ARBA" id="ARBA00004236"/>
    </source>
</evidence>
<evidence type="ECO:0000256" key="7">
    <source>
        <dbReference type="ARBA" id="ARBA00022825"/>
    </source>
</evidence>
<feature type="domain" description="Peptidase S49 N-terminal proteobacteria" evidence="12">
    <location>
        <begin position="5"/>
        <end position="148"/>
    </location>
</feature>
<dbReference type="PANTHER" id="PTHR42987:SF4">
    <property type="entry name" value="PROTEASE SOHB-RELATED"/>
    <property type="match status" value="1"/>
</dbReference>
<dbReference type="GO" id="GO:0006508">
    <property type="term" value="P:proteolysis"/>
    <property type="evidence" value="ECO:0007669"/>
    <property type="project" value="UniProtKB-KW"/>
</dbReference>
<reference evidence="13 14" key="1">
    <citation type="submission" date="2016-03" db="EMBL/GenBank/DDBJ databases">
        <authorList>
            <person name="Ploux O."/>
        </authorList>
    </citation>
    <scope>NUCLEOTIDE SEQUENCE [LARGE SCALE GENOMIC DNA]</scope>
    <source>
        <strain evidence="13 14">R0</strain>
    </source>
</reference>
<dbReference type="InterPro" id="IPR047272">
    <property type="entry name" value="S49_SppA_C"/>
</dbReference>
<dbReference type="AlphaFoldDB" id="A0A150WJ22"/>
<keyword evidence="5 10" id="KW-0812">Transmembrane</keyword>
<dbReference type="NCBIfam" id="NF008745">
    <property type="entry name" value="PRK11778.1"/>
    <property type="match status" value="1"/>
</dbReference>
<evidence type="ECO:0000256" key="2">
    <source>
        <dbReference type="ARBA" id="ARBA00008683"/>
    </source>
</evidence>
<name>A0A150WJ22_BDEBC</name>
<feature type="transmembrane region" description="Helical" evidence="10">
    <location>
        <begin position="6"/>
        <end position="32"/>
    </location>
</feature>
<keyword evidence="6" id="KW-0378">Hydrolase</keyword>
<evidence type="ECO:0000256" key="3">
    <source>
        <dbReference type="ARBA" id="ARBA00022475"/>
    </source>
</evidence>
<dbReference type="SUPFAM" id="SSF52096">
    <property type="entry name" value="ClpP/crotonase"/>
    <property type="match status" value="1"/>
</dbReference>
<protein>
    <submittedName>
        <fullName evidence="13">Protease SohB</fullName>
    </submittedName>
</protein>
<dbReference type="Proteomes" id="UP000075320">
    <property type="component" value="Unassembled WGS sequence"/>
</dbReference>
<dbReference type="CDD" id="cd07023">
    <property type="entry name" value="S49_Sppa_N_C"/>
    <property type="match status" value="1"/>
</dbReference>
<evidence type="ECO:0000256" key="10">
    <source>
        <dbReference type="SAM" id="Phobius"/>
    </source>
</evidence>
<dbReference type="GO" id="GO:0004252">
    <property type="term" value="F:serine-type endopeptidase activity"/>
    <property type="evidence" value="ECO:0007669"/>
    <property type="project" value="InterPro"/>
</dbReference>
<evidence type="ECO:0000259" key="11">
    <source>
        <dbReference type="Pfam" id="PF01343"/>
    </source>
</evidence>
<keyword evidence="3" id="KW-1003">Cell membrane</keyword>
<accession>A0A150WJ22</accession>
<keyword evidence="4 13" id="KW-0645">Protease</keyword>
<dbReference type="InterPro" id="IPR029045">
    <property type="entry name" value="ClpP/crotonase-like_dom_sf"/>
</dbReference>
<dbReference type="GO" id="GO:0005886">
    <property type="term" value="C:plasma membrane"/>
    <property type="evidence" value="ECO:0007669"/>
    <property type="project" value="UniProtKB-SubCell"/>
</dbReference>
<evidence type="ECO:0000256" key="6">
    <source>
        <dbReference type="ARBA" id="ARBA00022801"/>
    </source>
</evidence>
<keyword evidence="9 10" id="KW-0472">Membrane</keyword>
<dbReference type="PANTHER" id="PTHR42987">
    <property type="entry name" value="PEPTIDASE S49"/>
    <property type="match status" value="1"/>
</dbReference>